<organism evidence="2 3">
    <name type="scientific">Campylobacter vicugnae</name>
    <dbReference type="NCBI Taxonomy" id="1660076"/>
    <lineage>
        <taxon>Bacteria</taxon>
        <taxon>Pseudomonadati</taxon>
        <taxon>Campylobacterota</taxon>
        <taxon>Epsilonproteobacteria</taxon>
        <taxon>Campylobacterales</taxon>
        <taxon>Campylobacteraceae</taxon>
        <taxon>Campylobacter</taxon>
    </lineage>
</organism>
<dbReference type="EMBL" id="CP018791">
    <property type="protein sequence ID" value="ARR02070.1"/>
    <property type="molecule type" value="Genomic_DNA"/>
</dbReference>
<evidence type="ECO:0000256" key="1">
    <source>
        <dbReference type="SAM" id="Coils"/>
    </source>
</evidence>
<name>A0A1X9T0P7_9BACT</name>
<dbReference type="OrthoDB" id="5351803at2"/>
<dbReference type="Proteomes" id="UP000194265">
    <property type="component" value="Chromosome"/>
</dbReference>
<keyword evidence="1" id="KW-0175">Coiled coil</keyword>
<dbReference type="Pfam" id="PF13155">
    <property type="entry name" value="Toprim_2"/>
    <property type="match status" value="1"/>
</dbReference>
<dbReference type="STRING" id="1660074.CVIC8964_0655"/>
<feature type="coiled-coil region" evidence="1">
    <location>
        <begin position="377"/>
        <end position="404"/>
    </location>
</feature>
<proteinExistence type="predicted"/>
<accession>A0A1X9T0P7</accession>
<dbReference type="AlphaFoldDB" id="A0A1X9T0P7"/>
<dbReference type="InterPro" id="IPR034154">
    <property type="entry name" value="TOPRIM_DnaG/twinkle"/>
</dbReference>
<reference evidence="2 3" key="1">
    <citation type="journal article" date="2017" name="Genome Biol. Evol.">
        <title>Comparative Genomic Analysis Identifies a Campylobacter Clade Deficient in Selenium Metabolism.</title>
        <authorList>
            <person name="Miller W.G."/>
            <person name="Yee E."/>
            <person name="Lopes B.S."/>
            <person name="Chapman M.H."/>
            <person name="Huynh S."/>
            <person name="Bono J.L."/>
            <person name="Parker C.T."/>
            <person name="Strachan N.J.C."/>
            <person name="Forbes K.J."/>
        </authorList>
    </citation>
    <scope>NUCLEOTIDE SEQUENCE [LARGE SCALE GENOMIC DNA]</scope>
    <source>
        <strain evidence="2 3">RM8964</strain>
    </source>
</reference>
<dbReference type="RefSeq" id="WP_086333574.1">
    <property type="nucleotide sequence ID" value="NZ_CP018791.1"/>
</dbReference>
<feature type="coiled-coil region" evidence="1">
    <location>
        <begin position="316"/>
        <end position="343"/>
    </location>
</feature>
<protein>
    <submittedName>
        <fullName evidence="2">TOPRIM domain protein</fullName>
    </submittedName>
</protein>
<sequence>MDKNVKQDIKKLPLDRILINNGYYYDKEKTSQNYKVVKNDNGDKVIISKAQSGDYLYFNPNDDSDKGNIYNFCKNRGVQHQDLLNSSKNIEINQEDKDHISVSKNKSIDEFKEFQAINKDNLLAIRRNIDDELQKYANVKKDNKNNMLIPSFSLSNNMITQVGYTSYLTNPITKDKNGNDYAKPIKQLCYGSKGLEILKSPNLSKIDNIKTVIITESIIDSISYAKINKLDPNTTLLCGTNGQVTKAHKEVLEWINNKIKEPLYILGFDSDDKGVQYDRQIKQIIPQAQIKKSVFKDFNDDLVMANKLKLDYPYSNKEVLQRIQELDKKAVNLNKNIERMSKTDRDKHIEDMKNSDVMLYKEIKSKALYNKQISYALERLEKNYIDINEKMAKLENKKEISRSR</sequence>
<gene>
    <name evidence="2" type="ORF">CVIC8964_0655</name>
</gene>
<evidence type="ECO:0000313" key="3">
    <source>
        <dbReference type="Proteomes" id="UP000194265"/>
    </source>
</evidence>
<evidence type="ECO:0000313" key="2">
    <source>
        <dbReference type="EMBL" id="ARR02070.1"/>
    </source>
</evidence>
<dbReference type="Gene3D" id="3.40.1360.10">
    <property type="match status" value="1"/>
</dbReference>
<dbReference type="CDD" id="cd01029">
    <property type="entry name" value="TOPRIM_primases"/>
    <property type="match status" value="1"/>
</dbReference>